<dbReference type="OrthoDB" id="2082016at2"/>
<reference evidence="1 2" key="1">
    <citation type="submission" date="2016-12" db="EMBL/GenBank/DDBJ databases">
        <title>Complete genome sequence of Clostridium kluyveri JZZ isolated from the pit mud of a Chinese flavor liquor-making factory.</title>
        <authorList>
            <person name="Wang Y."/>
        </authorList>
    </citation>
    <scope>NUCLEOTIDE SEQUENCE [LARGE SCALE GENOMIC DNA]</scope>
    <source>
        <strain evidence="1 2">JZZ</strain>
    </source>
</reference>
<organism evidence="1 2">
    <name type="scientific">Clostridium kluyveri</name>
    <dbReference type="NCBI Taxonomy" id="1534"/>
    <lineage>
        <taxon>Bacteria</taxon>
        <taxon>Bacillati</taxon>
        <taxon>Bacillota</taxon>
        <taxon>Clostridia</taxon>
        <taxon>Eubacteriales</taxon>
        <taxon>Clostridiaceae</taxon>
        <taxon>Clostridium</taxon>
    </lineage>
</organism>
<evidence type="ECO:0008006" key="3">
    <source>
        <dbReference type="Google" id="ProtNLM"/>
    </source>
</evidence>
<evidence type="ECO:0000313" key="2">
    <source>
        <dbReference type="Proteomes" id="UP000184604"/>
    </source>
</evidence>
<evidence type="ECO:0000313" key="1">
    <source>
        <dbReference type="EMBL" id="APM40383.1"/>
    </source>
</evidence>
<gene>
    <name evidence="1" type="ORF">BS101_17400</name>
</gene>
<dbReference type="PROSITE" id="PS51257">
    <property type="entry name" value="PROKAR_LIPOPROTEIN"/>
    <property type="match status" value="1"/>
</dbReference>
<proteinExistence type="predicted"/>
<dbReference type="Proteomes" id="UP000184604">
    <property type="component" value="Chromosome"/>
</dbReference>
<dbReference type="RefSeq" id="WP_073539979.1">
    <property type="nucleotide sequence ID" value="NZ_CP018335.1"/>
</dbReference>
<sequence length="198" mass="22735">MDRRKLRTVILVIFTILIFSLSCYICVTGFQNASMKKELLQVKEKNKESVKTNSSVAAAVSDKAKIIFKIKYDKSGEYQVEKEESAGELSGKSKDEVEDTYKSAGYKIEKFNTQQVILVKEVDKYAPNKYVLGIKNGFIAIYKTDKAGNMFIENENTDITDIKTKRLKEEDIKLLTKGDKYFQCNTREEAQSRLEDYE</sequence>
<protein>
    <recommendedName>
        <fullName evidence="3">Bypass of forespore C C-terminal domain-containing protein</fullName>
    </recommendedName>
</protein>
<dbReference type="AlphaFoldDB" id="A0A1L5FBN7"/>
<accession>A0A1L5FBN7</accession>
<name>A0A1L5FBN7_CLOKL</name>
<dbReference type="EMBL" id="CP018335">
    <property type="protein sequence ID" value="APM40383.1"/>
    <property type="molecule type" value="Genomic_DNA"/>
</dbReference>